<organism evidence="3">
    <name type="scientific">freshwater metagenome</name>
    <dbReference type="NCBI Taxonomy" id="449393"/>
    <lineage>
        <taxon>unclassified sequences</taxon>
        <taxon>metagenomes</taxon>
        <taxon>ecological metagenomes</taxon>
    </lineage>
</organism>
<keyword evidence="2" id="KW-0812">Transmembrane</keyword>
<sequence>MVSASQDPAGGEVGNLDVVGDGVATTVAVAVAGGVVGGVGGGVGVVVGSVLMGVFAAGSLVSVVSGAGAAVVLPLCRTGLSRVNALEAITTPRMVPTIAKARRPIMVRRECFVLAALPRCGGGGGTVGSAETCGGGSSLRLSTAGGGGAGTRGGGADAGAADPSLIGAPQRGQNDWLGLTVAAHREQLVAFIRTLRTGSNITERHRISRSSLTLTIRPCPVGEVGTPISIRSTGGRLASALPSQVGRTTVRARHIRRRWCTETARGPNAAELRHPQTTAPAVHDRPAGAARESLGGSTGRDAPGWTDLGGTSPSAAAASADECAVSDTEPAGLVR</sequence>
<reference evidence="3" key="1">
    <citation type="submission" date="2020-05" db="EMBL/GenBank/DDBJ databases">
        <authorList>
            <person name="Chiriac C."/>
            <person name="Salcher M."/>
            <person name="Ghai R."/>
            <person name="Kavagutti S V."/>
        </authorList>
    </citation>
    <scope>NUCLEOTIDE SEQUENCE</scope>
</reference>
<proteinExistence type="predicted"/>
<keyword evidence="2" id="KW-0472">Membrane</keyword>
<feature type="region of interest" description="Disordered" evidence="1">
    <location>
        <begin position="144"/>
        <end position="167"/>
    </location>
</feature>
<dbReference type="AlphaFoldDB" id="A0A6J7F902"/>
<keyword evidence="2" id="KW-1133">Transmembrane helix</keyword>
<evidence type="ECO:0000256" key="2">
    <source>
        <dbReference type="SAM" id="Phobius"/>
    </source>
</evidence>
<gene>
    <name evidence="3" type="ORF">UFOPK3376_02542</name>
</gene>
<evidence type="ECO:0000256" key="1">
    <source>
        <dbReference type="SAM" id="MobiDB-lite"/>
    </source>
</evidence>
<feature type="transmembrane region" description="Helical" evidence="2">
    <location>
        <begin position="54"/>
        <end position="75"/>
    </location>
</feature>
<name>A0A6J7F902_9ZZZZ</name>
<dbReference type="EMBL" id="CAFBLP010000085">
    <property type="protein sequence ID" value="CAB4887913.1"/>
    <property type="molecule type" value="Genomic_DNA"/>
</dbReference>
<protein>
    <submittedName>
        <fullName evidence="3">Unannotated protein</fullName>
    </submittedName>
</protein>
<feature type="transmembrane region" description="Helical" evidence="2">
    <location>
        <begin position="23"/>
        <end position="47"/>
    </location>
</feature>
<accession>A0A6J7F902</accession>
<feature type="region of interest" description="Disordered" evidence="1">
    <location>
        <begin position="261"/>
        <end position="335"/>
    </location>
</feature>
<feature type="compositionally biased region" description="Gly residues" evidence="1">
    <location>
        <begin position="144"/>
        <end position="157"/>
    </location>
</feature>
<evidence type="ECO:0000313" key="3">
    <source>
        <dbReference type="EMBL" id="CAB4887913.1"/>
    </source>
</evidence>